<accession>A0A2N1IPU0</accession>
<keyword evidence="1" id="KW-1133">Transmembrane helix</keyword>
<dbReference type="Pfam" id="PF21724">
    <property type="entry name" value="DUF6861"/>
    <property type="match status" value="1"/>
</dbReference>
<proteinExistence type="predicted"/>
<dbReference type="Proteomes" id="UP000233399">
    <property type="component" value="Unassembled WGS sequence"/>
</dbReference>
<feature type="transmembrane region" description="Helical" evidence="1">
    <location>
        <begin position="103"/>
        <end position="128"/>
    </location>
</feature>
<keyword evidence="1" id="KW-0472">Membrane</keyword>
<reference evidence="3 4" key="1">
    <citation type="submission" date="2017-12" db="EMBL/GenBank/DDBJ databases">
        <title>Isolation and characterization of an aerobic denitrifying Pseudomonas monteilii CY06 from aquaculture ponds.</title>
        <authorList>
            <person name="Ma Q."/>
            <person name="Cai Y."/>
            <person name="He Z."/>
        </authorList>
    </citation>
    <scope>NUCLEOTIDE SEQUENCE [LARGE SCALE GENOMIC DNA]</scope>
    <source>
        <strain evidence="3 4">CY06</strain>
    </source>
</reference>
<feature type="domain" description="NAD(+)--protein-arginine ADP-ribosyltransferase Tre1-like N-terminal" evidence="2">
    <location>
        <begin position="65"/>
        <end position="271"/>
    </location>
</feature>
<evidence type="ECO:0000313" key="3">
    <source>
        <dbReference type="EMBL" id="PKI20394.1"/>
    </source>
</evidence>
<dbReference type="EMBL" id="PJCG01000033">
    <property type="protein sequence ID" value="PKI20394.1"/>
    <property type="molecule type" value="Genomic_DNA"/>
</dbReference>
<dbReference type="InterPro" id="IPR049195">
    <property type="entry name" value="Tre1-like_N"/>
</dbReference>
<organism evidence="3 4">
    <name type="scientific">Pseudomonas monteilii</name>
    <dbReference type="NCBI Taxonomy" id="76759"/>
    <lineage>
        <taxon>Bacteria</taxon>
        <taxon>Pseudomonadati</taxon>
        <taxon>Pseudomonadota</taxon>
        <taxon>Gammaproteobacteria</taxon>
        <taxon>Pseudomonadales</taxon>
        <taxon>Pseudomonadaceae</taxon>
        <taxon>Pseudomonas</taxon>
    </lineage>
</organism>
<gene>
    <name evidence="3" type="ORF">CXB65_17900</name>
</gene>
<evidence type="ECO:0000313" key="4">
    <source>
        <dbReference type="Proteomes" id="UP000233399"/>
    </source>
</evidence>
<evidence type="ECO:0000259" key="2">
    <source>
        <dbReference type="Pfam" id="PF21724"/>
    </source>
</evidence>
<feature type="transmembrane region" description="Helical" evidence="1">
    <location>
        <begin position="140"/>
        <end position="162"/>
    </location>
</feature>
<protein>
    <recommendedName>
        <fullName evidence="2">NAD(+)--protein-arginine ADP-ribosyltransferase Tre1-like N-terminal domain-containing protein</fullName>
    </recommendedName>
</protein>
<name>A0A2N1IPU0_9PSED</name>
<sequence>MDLLAHVPSWDDIERNLDQKFGELNQSISHGLQSAHDSWDGFTRRVSNGASQAYGYLGGHRIDNVRNAMTLSYPIIQTDLRRKWASINIEQILPVLLELVKEVSMIVGGSVAVGGAIGGAVGSLAFGAGALPGAMVGGGIGLQVGNLILMGLGLAAIADYFYQGLPTCLASLQEGLATAWYASDGVKPEGLDPTGGSSAQIQERTERAARQLARGQEQLVLLLLTAIVTYLTRGQMKAGVMNSMESIATRSAKLQAEISNRQFADWLAKNEQKILAQPELQIKGVSSVETLARETEMRDFYAKQDPTFTSVENKRQKAKTFEPKGLSTQTVQEYLASEEGRKYFAKIIAAAPDTSPDVLIERAFSQIASGSTIPVTTHITTPLVKIVPIGEKGVSDFSPFFTTMDELKAAAKSGRTLADSLGLPVISENSRYSIFEITPLQPTEVFMSKVAPTVEFGGNITRAGGASQYLVPNRQEWSAAKLIGEIDN</sequence>
<dbReference type="AlphaFoldDB" id="A0A2N1IPU0"/>
<comment type="caution">
    <text evidence="3">The sequence shown here is derived from an EMBL/GenBank/DDBJ whole genome shotgun (WGS) entry which is preliminary data.</text>
</comment>
<keyword evidence="1" id="KW-0812">Transmembrane</keyword>
<dbReference type="RefSeq" id="WP_021781920.1">
    <property type="nucleotide sequence ID" value="NZ_KK214960.1"/>
</dbReference>
<evidence type="ECO:0000256" key="1">
    <source>
        <dbReference type="SAM" id="Phobius"/>
    </source>
</evidence>